<dbReference type="PANTHER" id="PTHR38032">
    <property type="entry name" value="POLYMERASE-RELATED"/>
    <property type="match status" value="1"/>
</dbReference>
<dbReference type="InterPro" id="IPR005646">
    <property type="entry name" value="FapA"/>
</dbReference>
<organism evidence="3 4">
    <name type="scientific">Anaerosacchariphilus polymeriproducens</name>
    <dbReference type="NCBI Taxonomy" id="1812858"/>
    <lineage>
        <taxon>Bacteria</taxon>
        <taxon>Bacillati</taxon>
        <taxon>Bacillota</taxon>
        <taxon>Clostridia</taxon>
        <taxon>Lachnospirales</taxon>
        <taxon>Lachnospiraceae</taxon>
        <taxon>Anaerosacchariphilus</taxon>
    </lineage>
</organism>
<dbReference type="InterPro" id="IPR016098">
    <property type="entry name" value="CAP/MinC_C"/>
</dbReference>
<proteinExistence type="predicted"/>
<dbReference type="Gene3D" id="2.160.20.70">
    <property type="match status" value="1"/>
</dbReference>
<dbReference type="PANTHER" id="PTHR38032:SF1">
    <property type="entry name" value="RNA-BINDING PROTEIN KHPB N-TERMINAL DOMAIN-CONTAINING PROTEIN"/>
    <property type="match status" value="1"/>
</dbReference>
<feature type="domain" description="Flagellar Assembly Protein A N-terminal region" evidence="2">
    <location>
        <begin position="84"/>
        <end position="251"/>
    </location>
</feature>
<reference evidence="3 4" key="1">
    <citation type="submission" date="2018-07" db="EMBL/GenBank/DDBJ databases">
        <title>Anaerosacharophilus polymeroproducens gen. nov. sp. nov., an anaerobic bacterium isolated from salt field.</title>
        <authorList>
            <person name="Kim W."/>
            <person name="Yang S.-H."/>
            <person name="Oh J."/>
            <person name="Lee J.-H."/>
            <person name="Kwon K.K."/>
        </authorList>
    </citation>
    <scope>NUCLEOTIDE SEQUENCE [LARGE SCALE GENOMIC DNA]</scope>
    <source>
        <strain evidence="3 4">MCWD5</strain>
    </source>
</reference>
<protein>
    <submittedName>
        <fullName evidence="3">DUF342 domain-containing protein</fullName>
    </submittedName>
</protein>
<gene>
    <name evidence="3" type="ORF">DWV06_14010</name>
</gene>
<keyword evidence="4" id="KW-1185">Reference proteome</keyword>
<dbReference type="InterPro" id="IPR046865">
    <property type="entry name" value="FapA_b_solenoid"/>
</dbReference>
<evidence type="ECO:0000313" key="4">
    <source>
        <dbReference type="Proteomes" id="UP000255036"/>
    </source>
</evidence>
<dbReference type="AlphaFoldDB" id="A0A371AS72"/>
<evidence type="ECO:0000313" key="3">
    <source>
        <dbReference type="EMBL" id="RDU22405.1"/>
    </source>
</evidence>
<accession>A0A371AS72</accession>
<dbReference type="Pfam" id="PF20250">
    <property type="entry name" value="FapA_N"/>
    <property type="match status" value="1"/>
</dbReference>
<evidence type="ECO:0000256" key="1">
    <source>
        <dbReference type="SAM" id="Coils"/>
    </source>
</evidence>
<dbReference type="RefSeq" id="WP_115482815.1">
    <property type="nucleotide sequence ID" value="NZ_QRCT01000049.1"/>
</dbReference>
<comment type="caution">
    <text evidence="3">The sequence shown here is derived from an EMBL/GenBank/DDBJ whole genome shotgun (WGS) entry which is preliminary data.</text>
</comment>
<dbReference type="InterPro" id="IPR046866">
    <property type="entry name" value="FapA_N"/>
</dbReference>
<sequence length="535" mass="59994">MEPRNGYFQLHIEEGKGTFLRVYPPKGGGEQVKVAEVMEYLTRRHYENVDQLKMSKALKTMPEGAFQMKLSEEAKYHENESVVLNMTPDKMKIYGRFYPPSNMGQQLTVKDIVDELIFNKVQVGINQEEIQKFISDRHYCKDYILAVGQEPVQGSDAQIEYFFETNLNAKPKQNEDGTVDYHSLDMINHVRQGQLLARLTKEVPSIPGSDVMGNVIKAREVKKLKLNYGKNITLSEDGMELFSDVTGHVNLIAGKVFVSDVFEVSADVDASTGDIHYNGNVLVKGNVQNGFRVEAEGDIVIEGIVEGATVIAGGNIILKRGMNGMGKGLLRSEGNIVSKFLENCTVEAGGYIETDCILQCKVTARDEINVVGKKGFVVGGNVKAGKNIAAKIMGSHMGAMTILEVGIDPKKREEYYKLKEGIKQMRKKLDIMKPSIVDFSKRLKEGEQFSADRIKHLQTLSQHYKELKEKIEIDSQRVEMFEQQLMENESVAIKVGQIIYPGVKIVIGEESFYVKDPMKTCKFVKEDGEIKSTAY</sequence>
<dbReference type="EMBL" id="QRCT01000049">
    <property type="protein sequence ID" value="RDU22405.1"/>
    <property type="molecule type" value="Genomic_DNA"/>
</dbReference>
<dbReference type="Proteomes" id="UP000255036">
    <property type="component" value="Unassembled WGS sequence"/>
</dbReference>
<evidence type="ECO:0000259" key="2">
    <source>
        <dbReference type="Pfam" id="PF20250"/>
    </source>
</evidence>
<keyword evidence="1" id="KW-0175">Coiled coil</keyword>
<name>A0A371AS72_9FIRM</name>
<dbReference type="OrthoDB" id="9816426at2"/>
<feature type="coiled-coil region" evidence="1">
    <location>
        <begin position="457"/>
        <end position="484"/>
    </location>
</feature>
<dbReference type="Pfam" id="PF03961">
    <property type="entry name" value="FapA"/>
    <property type="match status" value="1"/>
</dbReference>